<accession>A0A084VN63</accession>
<dbReference type="EMBL" id="KE524979">
    <property type="protein sequence ID" value="KFB39407.1"/>
    <property type="molecule type" value="Genomic_DNA"/>
</dbReference>
<dbReference type="AlphaFoldDB" id="A0A084VN63"/>
<dbReference type="Proteomes" id="UP000030765">
    <property type="component" value="Unassembled WGS sequence"/>
</dbReference>
<protein>
    <submittedName>
        <fullName evidence="1 2">Uncharacterized protein</fullName>
    </submittedName>
</protein>
<dbReference type="VEuPathDB" id="VectorBase:ASIS008041"/>
<reference evidence="2" key="2">
    <citation type="submission" date="2020-05" db="UniProtKB">
        <authorList>
            <consortium name="EnsemblMetazoa"/>
        </authorList>
    </citation>
    <scope>IDENTIFICATION</scope>
</reference>
<dbReference type="EnsemblMetazoa" id="ASIC006844-RA">
    <property type="protein sequence ID" value="ASIC006844-PA"/>
    <property type="gene ID" value="ASIC006844"/>
</dbReference>
<evidence type="ECO:0000313" key="3">
    <source>
        <dbReference type="Proteomes" id="UP000030765"/>
    </source>
</evidence>
<dbReference type="VEuPathDB" id="VectorBase:ASIC006844"/>
<organism evidence="1">
    <name type="scientific">Anopheles sinensis</name>
    <name type="common">Mosquito</name>
    <dbReference type="NCBI Taxonomy" id="74873"/>
    <lineage>
        <taxon>Eukaryota</taxon>
        <taxon>Metazoa</taxon>
        <taxon>Ecdysozoa</taxon>
        <taxon>Arthropoda</taxon>
        <taxon>Hexapoda</taxon>
        <taxon>Insecta</taxon>
        <taxon>Pterygota</taxon>
        <taxon>Neoptera</taxon>
        <taxon>Endopterygota</taxon>
        <taxon>Diptera</taxon>
        <taxon>Nematocera</taxon>
        <taxon>Culicoidea</taxon>
        <taxon>Culicidae</taxon>
        <taxon>Anophelinae</taxon>
        <taxon>Anopheles</taxon>
    </lineage>
</organism>
<proteinExistence type="predicted"/>
<keyword evidence="3" id="KW-1185">Reference proteome</keyword>
<evidence type="ECO:0000313" key="1">
    <source>
        <dbReference type="EMBL" id="KFB39407.1"/>
    </source>
</evidence>
<reference evidence="1 3" key="1">
    <citation type="journal article" date="2014" name="BMC Genomics">
        <title>Genome sequence of Anopheles sinensis provides insight into genetics basis of mosquito competence for malaria parasites.</title>
        <authorList>
            <person name="Zhou D."/>
            <person name="Zhang D."/>
            <person name="Ding G."/>
            <person name="Shi L."/>
            <person name="Hou Q."/>
            <person name="Ye Y."/>
            <person name="Xu Y."/>
            <person name="Zhou H."/>
            <person name="Xiong C."/>
            <person name="Li S."/>
            <person name="Yu J."/>
            <person name="Hong S."/>
            <person name="Yu X."/>
            <person name="Zou P."/>
            <person name="Chen C."/>
            <person name="Chang X."/>
            <person name="Wang W."/>
            <person name="Lv Y."/>
            <person name="Sun Y."/>
            <person name="Ma L."/>
            <person name="Shen B."/>
            <person name="Zhu C."/>
        </authorList>
    </citation>
    <scope>NUCLEOTIDE SEQUENCE [LARGE SCALE GENOMIC DNA]</scope>
</reference>
<name>A0A084VN63_ANOSI</name>
<sequence>MFARKHFPPVPLASSLAAAFPSMTSLGTRRKETGDQITISNLLATIIVKLSAAPHHPRLAPGSTQELDVIAPTIAFNFRFGSRASKGATCFWRRVLYESQFRTIRLFL</sequence>
<gene>
    <name evidence="1" type="ORF">ZHAS_00006844</name>
</gene>
<evidence type="ECO:0000313" key="2">
    <source>
        <dbReference type="EnsemblMetazoa" id="ASIC006844-PA"/>
    </source>
</evidence>
<dbReference type="EMBL" id="ATLV01014698">
    <property type="status" value="NOT_ANNOTATED_CDS"/>
    <property type="molecule type" value="Genomic_DNA"/>
</dbReference>